<feature type="region of interest" description="Disordered" evidence="7">
    <location>
        <begin position="694"/>
        <end position="749"/>
    </location>
</feature>
<dbReference type="GO" id="GO:0003713">
    <property type="term" value="F:transcription coactivator activity"/>
    <property type="evidence" value="ECO:0007669"/>
    <property type="project" value="InterPro"/>
</dbReference>
<dbReference type="InterPro" id="IPR056193">
    <property type="entry name" value="bHLH_NCOA1-3"/>
</dbReference>
<accession>A0AAR5Q7Y2</accession>
<dbReference type="Proteomes" id="UP000019118">
    <property type="component" value="Unassembled WGS sequence"/>
</dbReference>
<feature type="compositionally biased region" description="Basic and acidic residues" evidence="7">
    <location>
        <begin position="712"/>
        <end position="731"/>
    </location>
</feature>
<dbReference type="PROSITE" id="PS50888">
    <property type="entry name" value="BHLH"/>
    <property type="match status" value="1"/>
</dbReference>
<feature type="region of interest" description="Disordered" evidence="7">
    <location>
        <begin position="1161"/>
        <end position="1193"/>
    </location>
</feature>
<dbReference type="GO" id="GO:0045944">
    <property type="term" value="P:positive regulation of transcription by RNA polymerase II"/>
    <property type="evidence" value="ECO:0007669"/>
    <property type="project" value="TreeGrafter"/>
</dbReference>
<keyword evidence="2" id="KW-0677">Repeat</keyword>
<keyword evidence="5" id="KW-0804">Transcription</keyword>
<dbReference type="Gene3D" id="3.30.450.20">
    <property type="entry name" value="PAS domain"/>
    <property type="match status" value="2"/>
</dbReference>
<reference evidence="11" key="1">
    <citation type="journal article" date="2013" name="Genome Biol.">
        <title>Draft genome of the mountain pine beetle, Dendroctonus ponderosae Hopkins, a major forest pest.</title>
        <authorList>
            <person name="Keeling C.I."/>
            <person name="Yuen M.M."/>
            <person name="Liao N.Y."/>
            <person name="Docking T.R."/>
            <person name="Chan S.K."/>
            <person name="Taylor G.A."/>
            <person name="Palmquist D.L."/>
            <person name="Jackman S.D."/>
            <person name="Nguyen A."/>
            <person name="Li M."/>
            <person name="Henderson H."/>
            <person name="Janes J.K."/>
            <person name="Zhao Y."/>
            <person name="Pandoh P."/>
            <person name="Moore R."/>
            <person name="Sperling F.A."/>
            <person name="Huber D.P."/>
            <person name="Birol I."/>
            <person name="Jones S.J."/>
            <person name="Bohlmann J."/>
        </authorList>
    </citation>
    <scope>NUCLEOTIDE SEQUENCE</scope>
</reference>
<evidence type="ECO:0000256" key="1">
    <source>
        <dbReference type="ARBA" id="ARBA00009933"/>
    </source>
</evidence>
<evidence type="ECO:0000256" key="4">
    <source>
        <dbReference type="ARBA" id="ARBA00023159"/>
    </source>
</evidence>
<organism evidence="10 11">
    <name type="scientific">Dendroctonus ponderosae</name>
    <name type="common">Mountain pine beetle</name>
    <dbReference type="NCBI Taxonomy" id="77166"/>
    <lineage>
        <taxon>Eukaryota</taxon>
        <taxon>Metazoa</taxon>
        <taxon>Ecdysozoa</taxon>
        <taxon>Arthropoda</taxon>
        <taxon>Hexapoda</taxon>
        <taxon>Insecta</taxon>
        <taxon>Pterygota</taxon>
        <taxon>Neoptera</taxon>
        <taxon>Endopterygota</taxon>
        <taxon>Coleoptera</taxon>
        <taxon>Polyphaga</taxon>
        <taxon>Cucujiformia</taxon>
        <taxon>Curculionidae</taxon>
        <taxon>Scolytinae</taxon>
        <taxon>Dendroctonus</taxon>
    </lineage>
</organism>
<dbReference type="FunFam" id="4.10.280.10:FF:000008">
    <property type="entry name" value="Nuclear receptor coactivator"/>
    <property type="match status" value="1"/>
</dbReference>
<keyword evidence="11" id="KW-1185">Reference proteome</keyword>
<feature type="compositionally biased region" description="Low complexity" evidence="7">
    <location>
        <begin position="1061"/>
        <end position="1076"/>
    </location>
</feature>
<evidence type="ECO:0000256" key="6">
    <source>
        <dbReference type="ARBA" id="ARBA00023242"/>
    </source>
</evidence>
<feature type="compositionally biased region" description="Polar residues" evidence="7">
    <location>
        <begin position="578"/>
        <end position="593"/>
    </location>
</feature>
<sequence length="1375" mass="152358">MYTFEWPHIMKTFIAVIKRADGRRIQPKIQWRAAKISFFCSNKCNNEKRRREQENIYIEELAELISANFADMSSLSVKPDKCAILQETVNQIRRIKQQDSANQQNADPVQQGEVSSSRPTILSNEIYGPLLLEALEGFLFVINSEGRVEHVTENVDTYLRYTKEDLIGKSIYNFMHLGDHTKFHSNLLPMTIEWGNELQAPTRSKSIDVRLLIKPDDLDETLEQKSQREACYELMHISSTLLRDQLSVSEDDGSDNGPCLLCVASRISQREKGACYFEQFTTKLDTSGKIICVDTSGVSEPISQLLRKDFKGRVLRDFVPAQDVHKITAHIKETLNSGSSISSVYRIQVAPDKLVTVQTKSKFFKTNPHSSCDTDFIMATHSIISDNDTLDPGGGIGGPLMNSIVNGVGTPTRNGPPSIGDSGPPSSSASTASLIQTASSGTNFPTEFLDNDFPSLDFPTTTWDLEPPWPETARPNSRQSLTPVSTPTPRPPSNPSYSNAPTVVQSPMTHYTTMASPGQPITANQGQQSQPSNYMLLGLMEDFSEQPVYPVDEQKDTKALDEPSNHPGPQRLRVLLTNPPTANANSSHMNDQQDGNRDRILKELLNQQDDDHGVRMDSRSNARLMSNRGQMVEPPKNSSSSSTGNNMLRQLLNDKNDDVDVVGRAGMKKSELLQQLLKKDSDDDDDKKNENIKHEDKLLQNLGFPTSSTGSEQRRAPKRPSDEKDEREHKRNSNGAQVSSTGSSEKSEIYQKNKMLASLLENPTPTPPSIPPIPASVISATPQEKLPRVISDPAKLIGGTMAQTNYRHNNAGRMNARQQPNYLNNNNFQRPVSGMYNQTQATPENQWENNNFHGVADPDLSDILDTVLDFVPDSGLLMDGAVETQQSKEYEVAAIKNIQDILMQCEQSVPSPNVSLPARPPSYNANVSTQNNLNYPPPPNYPQVKYQRPMGVRSGAPPHYSNANYNAQTQMQLEQQQQQQLKRRQQIEEHKHRLLQQQKQQQLLIPSNATSAEINSMQNIDNLLNTAVAPNVTLQRSNSVPEAQLSPGYSNQMQGGNTLSQTNQRGVNQGNQQQQQPYSPHAQMPSPLGQQNFQAQNNVASNYNQQQQRGSPQAQFNAQLSPRQNYPQQGNGAAAAPNWNTQQRLTVQNPMLNAQLTGALTGRGNFQRPPGQQAQPQRTLSSPVGVPGVARQSYGGDQFNQPTSPTTAFNQTQFLQRLQRANSVPTTSSPMTGQYPGNKHYPPNPLQSIPQNPLMYAQPPTQQDSYNCYEAQQQQSNLAGYERRASAPSAQHMQSGKSSWDFSPAGVAGSNPTSEFVRQELRAVVGARTAQSQPTGQRPGPSAAQQLQQQLGQQGVDLESLGLTFEMPTGKFPLW</sequence>
<keyword evidence="3" id="KW-0805">Transcription regulation</keyword>
<protein>
    <recommendedName>
        <fullName evidence="12">Nuclear receptor coactivator 2</fullName>
    </recommendedName>
</protein>
<name>A0AAR5Q7Y2_DENPD</name>
<dbReference type="PANTHER" id="PTHR10684:SF4">
    <property type="entry name" value="TAIMAN, ISOFORM G"/>
    <property type="match status" value="1"/>
</dbReference>
<dbReference type="InterPro" id="IPR036638">
    <property type="entry name" value="HLH_DNA-bd_sf"/>
</dbReference>
<evidence type="ECO:0000256" key="7">
    <source>
        <dbReference type="SAM" id="MobiDB-lite"/>
    </source>
</evidence>
<evidence type="ECO:0000313" key="10">
    <source>
        <dbReference type="EnsemblMetazoa" id="XP_019769343.1"/>
    </source>
</evidence>
<feature type="region of interest" description="Disordered" evidence="7">
    <location>
        <begin position="394"/>
        <end position="503"/>
    </location>
</feature>
<dbReference type="GO" id="GO:0032870">
    <property type="term" value="P:cellular response to hormone stimulus"/>
    <property type="evidence" value="ECO:0007669"/>
    <property type="project" value="TreeGrafter"/>
</dbReference>
<dbReference type="Gene3D" id="4.10.280.10">
    <property type="entry name" value="Helix-loop-helix DNA-binding domain"/>
    <property type="match status" value="1"/>
</dbReference>
<feature type="region of interest" description="Disordered" evidence="7">
    <location>
        <begin position="1272"/>
        <end position="1306"/>
    </location>
</feature>
<dbReference type="Pfam" id="PF23172">
    <property type="entry name" value="bHLH_NCOA"/>
    <property type="match status" value="1"/>
</dbReference>
<comment type="similarity">
    <text evidence="1">Belongs to the SRC/p160 nuclear receptor coactivator family.</text>
</comment>
<feature type="compositionally biased region" description="Low complexity" evidence="7">
    <location>
        <begin position="415"/>
        <end position="440"/>
    </location>
</feature>
<feature type="region of interest" description="Disordered" evidence="7">
    <location>
        <begin position="556"/>
        <end position="648"/>
    </location>
</feature>
<dbReference type="InterPro" id="IPR035965">
    <property type="entry name" value="PAS-like_dom_sf"/>
</dbReference>
<feature type="compositionally biased region" description="Polar residues" evidence="7">
    <location>
        <begin position="733"/>
        <end position="744"/>
    </location>
</feature>
<evidence type="ECO:0000259" key="9">
    <source>
        <dbReference type="PROSITE" id="PS50888"/>
    </source>
</evidence>
<keyword evidence="4" id="KW-0010">Activator</keyword>
<feature type="domain" description="PAS" evidence="8">
    <location>
        <begin position="131"/>
        <end position="195"/>
    </location>
</feature>
<evidence type="ECO:0000256" key="3">
    <source>
        <dbReference type="ARBA" id="ARBA00023015"/>
    </source>
</evidence>
<feature type="compositionally biased region" description="Polar residues" evidence="7">
    <location>
        <begin position="98"/>
        <end position="117"/>
    </location>
</feature>
<feature type="compositionally biased region" description="Polar residues" evidence="7">
    <location>
        <begin position="403"/>
        <end position="413"/>
    </location>
</feature>
<feature type="compositionally biased region" description="Polar residues" evidence="7">
    <location>
        <begin position="636"/>
        <end position="648"/>
    </location>
</feature>
<dbReference type="InterPro" id="IPR011598">
    <property type="entry name" value="bHLH_dom"/>
</dbReference>
<evidence type="ECO:0000313" key="11">
    <source>
        <dbReference type="Proteomes" id="UP000019118"/>
    </source>
</evidence>
<feature type="compositionally biased region" description="Polar residues" evidence="7">
    <location>
        <begin position="1223"/>
        <end position="1232"/>
    </location>
</feature>
<dbReference type="GO" id="GO:0016922">
    <property type="term" value="F:nuclear receptor binding"/>
    <property type="evidence" value="ECO:0007669"/>
    <property type="project" value="TreeGrafter"/>
</dbReference>
<dbReference type="PANTHER" id="PTHR10684">
    <property type="entry name" value="NUCLEAR RECEPTOR COACTIVATOR"/>
    <property type="match status" value="1"/>
</dbReference>
<feature type="region of interest" description="Disordered" evidence="7">
    <location>
        <begin position="925"/>
        <end position="1000"/>
    </location>
</feature>
<feature type="region of interest" description="Disordered" evidence="7">
    <location>
        <begin position="1039"/>
        <end position="1089"/>
    </location>
</feature>
<dbReference type="SMART" id="SM00353">
    <property type="entry name" value="HLH"/>
    <property type="match status" value="1"/>
</dbReference>
<feature type="compositionally biased region" description="Polar residues" evidence="7">
    <location>
        <begin position="1288"/>
        <end position="1301"/>
    </location>
</feature>
<feature type="region of interest" description="Disordered" evidence="7">
    <location>
        <begin position="97"/>
        <end position="117"/>
    </location>
</feature>
<feature type="domain" description="BHLH" evidence="9">
    <location>
        <begin position="38"/>
        <end position="95"/>
    </location>
</feature>
<evidence type="ECO:0000259" key="8">
    <source>
        <dbReference type="PROSITE" id="PS50112"/>
    </source>
</evidence>
<evidence type="ECO:0008006" key="12">
    <source>
        <dbReference type="Google" id="ProtNLM"/>
    </source>
</evidence>
<feature type="region of interest" description="Disordered" evidence="7">
    <location>
        <begin position="1326"/>
        <end position="1353"/>
    </location>
</feature>
<dbReference type="InterPro" id="IPR000014">
    <property type="entry name" value="PAS"/>
</dbReference>
<dbReference type="CDD" id="cd11439">
    <property type="entry name" value="bHLH-PAS_SRC"/>
    <property type="match status" value="1"/>
</dbReference>
<dbReference type="EnsemblMetazoa" id="XM_019913784.1">
    <property type="protein sequence ID" value="XP_019769343.1"/>
    <property type="gene ID" value="LOC109543867"/>
</dbReference>
<dbReference type="SUPFAM" id="SSF47459">
    <property type="entry name" value="HLH, helix-loop-helix DNA-binding domain"/>
    <property type="match status" value="1"/>
</dbReference>
<dbReference type="CDD" id="cd00130">
    <property type="entry name" value="PAS"/>
    <property type="match status" value="1"/>
</dbReference>
<reference evidence="10" key="2">
    <citation type="submission" date="2024-08" db="UniProtKB">
        <authorList>
            <consortium name="EnsemblMetazoa"/>
        </authorList>
    </citation>
    <scope>IDENTIFICATION</scope>
</reference>
<evidence type="ECO:0000256" key="2">
    <source>
        <dbReference type="ARBA" id="ARBA00022737"/>
    </source>
</evidence>
<dbReference type="InterPro" id="IPR017426">
    <property type="entry name" value="Nuclear_rcpt_coactivator"/>
</dbReference>
<feature type="region of interest" description="Disordered" evidence="7">
    <location>
        <begin position="1223"/>
        <end position="1242"/>
    </location>
</feature>
<dbReference type="SMART" id="SM00091">
    <property type="entry name" value="PAS"/>
    <property type="match status" value="1"/>
</dbReference>
<feature type="compositionally biased region" description="Polar residues" evidence="7">
    <location>
        <begin position="1039"/>
        <end position="1060"/>
    </location>
</feature>
<evidence type="ECO:0000256" key="5">
    <source>
        <dbReference type="ARBA" id="ARBA00023163"/>
    </source>
</evidence>
<dbReference type="Pfam" id="PF14598">
    <property type="entry name" value="PAS_11"/>
    <property type="match status" value="1"/>
</dbReference>
<feature type="compositionally biased region" description="Low complexity" evidence="7">
    <location>
        <begin position="1167"/>
        <end position="1178"/>
    </location>
</feature>
<proteinExistence type="inferred from homology"/>
<feature type="region of interest" description="Disordered" evidence="7">
    <location>
        <begin position="510"/>
        <end position="529"/>
    </location>
</feature>
<feature type="compositionally biased region" description="Low complexity" evidence="7">
    <location>
        <begin position="968"/>
        <end position="980"/>
    </location>
</feature>
<dbReference type="PROSITE" id="PS50112">
    <property type="entry name" value="PAS"/>
    <property type="match status" value="1"/>
</dbReference>
<feature type="compositionally biased region" description="Basic and acidic residues" evidence="7">
    <location>
        <begin position="609"/>
        <end position="620"/>
    </location>
</feature>
<dbReference type="SUPFAM" id="SSF55785">
    <property type="entry name" value="PYP-like sensor domain (PAS domain)"/>
    <property type="match status" value="2"/>
</dbReference>
<dbReference type="GO" id="GO:0046983">
    <property type="term" value="F:protein dimerization activity"/>
    <property type="evidence" value="ECO:0007669"/>
    <property type="project" value="InterPro"/>
</dbReference>
<keyword evidence="6" id="KW-0539">Nucleus</keyword>
<dbReference type="GO" id="GO:0005634">
    <property type="term" value="C:nucleus"/>
    <property type="evidence" value="ECO:0007669"/>
    <property type="project" value="InterPro"/>
</dbReference>